<dbReference type="RefSeq" id="WP_060857665.1">
    <property type="nucleotide sequence ID" value="NZ_FCOC02000016.1"/>
</dbReference>
<dbReference type="OrthoDB" id="9128717at2"/>
<name>A0A158HGP8_CABSO</name>
<dbReference type="EMBL" id="FCOC02000016">
    <property type="protein sequence ID" value="SAL43141.1"/>
    <property type="molecule type" value="Genomic_DNA"/>
</dbReference>
<accession>A0A158HGP8</accession>
<dbReference type="Proteomes" id="UP000054893">
    <property type="component" value="Unassembled WGS sequence"/>
</dbReference>
<gene>
    <name evidence="1" type="ORF">AWB64_04591</name>
</gene>
<reference evidence="1 2" key="1">
    <citation type="submission" date="2016-01" db="EMBL/GenBank/DDBJ databases">
        <authorList>
            <person name="Oliw E.H."/>
        </authorList>
    </citation>
    <scope>NUCLEOTIDE SEQUENCE [LARGE SCALE GENOMIC DNA]</scope>
    <source>
        <strain evidence="1">LMG 22029</strain>
    </source>
</reference>
<evidence type="ECO:0000313" key="1">
    <source>
        <dbReference type="EMBL" id="SAL43141.1"/>
    </source>
</evidence>
<proteinExistence type="predicted"/>
<protein>
    <submittedName>
        <fullName evidence="1">Uncharacterized protein</fullName>
    </submittedName>
</protein>
<dbReference type="AlphaFoldDB" id="A0A158HGP8"/>
<evidence type="ECO:0000313" key="2">
    <source>
        <dbReference type="Proteomes" id="UP000054893"/>
    </source>
</evidence>
<organism evidence="1 2">
    <name type="scientific">Caballeronia sordidicola</name>
    <name type="common">Burkholderia sordidicola</name>
    <dbReference type="NCBI Taxonomy" id="196367"/>
    <lineage>
        <taxon>Bacteria</taxon>
        <taxon>Pseudomonadati</taxon>
        <taxon>Pseudomonadota</taxon>
        <taxon>Betaproteobacteria</taxon>
        <taxon>Burkholderiales</taxon>
        <taxon>Burkholderiaceae</taxon>
        <taxon>Caballeronia</taxon>
    </lineage>
</organism>
<sequence>MPAIDPVLLSEIRRGNLYALLEVCTDDDLEPLVDLLKGPWSSSLTSDAQYKRFPSYPSRYSVAIGDEIRAFGGNTVKNQLRGGGPEYGEVVVDVCKRLGIPYKANSIVENEKALLHLLFAQDWSTLDAVGRKRAIAQARTVAASEATKIKNVVKDNVKKSLVGGALAFNPLTAVAALGSISVTEPAYRITAPCVLHVAYLRRKMLDTIIEPTSECGTTIVALRDVERSAALTVEEEGGGTLVSLTRISHPDVEHWHKTGSADEGINRLSPLFQVVPDLVTAQHVASTKYMEVVINGPLLKAKNGVEGYRLTTNIGGKLSNGTLLDPSTLSNIVNAGALLQVASFALGQKHLADIKRELNEIKISVKRIEEFQQNERLSKLTGMLDYLEQVAPAIMKGGGTAHDLAQLESHEPTLLSIRNHLFTDLETQTAAILDVKDPDTFGSEGAAKAIAGHHERIAMHFEQALLCLRVRAANLQLASCAGLNEHKRQARIDDIRRSLDELRQEGPYLVKADVMIRKKIQTLSALTSSSETLTRRKFDLLQLHSELAASVKSWRAAIEQDLESADDLFKRREEPTRVLLKLDGERVMGMHVV</sequence>